<sequence>MFEPGRALIIIKEHTPHGRFAEIAEKELASDGGNPKD</sequence>
<accession>B4RKW1</accession>
<dbReference type="KEGG" id="ngk:NGK_0771"/>
<dbReference type="EMBL" id="CP001050">
    <property type="protein sequence ID" value="ACF29452.1"/>
    <property type="molecule type" value="Genomic_DNA"/>
</dbReference>
<evidence type="ECO:0000313" key="1">
    <source>
        <dbReference type="EMBL" id="ACF29452.1"/>
    </source>
</evidence>
<name>B4RKW1_NEIG2</name>
<proteinExistence type="predicted"/>
<organism evidence="1 2">
    <name type="scientific">Neisseria gonorrhoeae (strain NCCP11945)</name>
    <dbReference type="NCBI Taxonomy" id="521006"/>
    <lineage>
        <taxon>Bacteria</taxon>
        <taxon>Pseudomonadati</taxon>
        <taxon>Pseudomonadota</taxon>
        <taxon>Betaproteobacteria</taxon>
        <taxon>Neisseriales</taxon>
        <taxon>Neisseriaceae</taxon>
        <taxon>Neisseria</taxon>
    </lineage>
</organism>
<dbReference type="AlphaFoldDB" id="B4RKW1"/>
<gene>
    <name evidence="1" type="ordered locus">NGK_0771</name>
</gene>
<dbReference type="Proteomes" id="UP000002564">
    <property type="component" value="Chromosome"/>
</dbReference>
<evidence type="ECO:0000313" key="2">
    <source>
        <dbReference type="Proteomes" id="UP000002564"/>
    </source>
</evidence>
<reference evidence="1 2" key="1">
    <citation type="journal article" date="2008" name="J. Bacteriol.">
        <title>Complete genome sequence of Neisseria gonorrhoeae NCCP11945.</title>
        <authorList>
            <person name="Chung G.T."/>
            <person name="Yoo J.S."/>
            <person name="Oh H.B."/>
            <person name="Lee Y.S."/>
            <person name="Cha S.H."/>
            <person name="Kim S.J."/>
            <person name="Yoo C.K."/>
        </authorList>
    </citation>
    <scope>NUCLEOTIDE SEQUENCE [LARGE SCALE GENOMIC DNA]</scope>
    <source>
        <strain evidence="1 2">NCCP11945</strain>
    </source>
</reference>
<protein>
    <submittedName>
        <fullName evidence="1">Uncharacterized protein</fullName>
    </submittedName>
</protein>
<dbReference type="HOGENOM" id="CLU_3346297_0_0_4"/>